<protein>
    <submittedName>
        <fullName evidence="1">Uncharacterized protein</fullName>
    </submittedName>
</protein>
<gene>
    <name evidence="1" type="ORF">DILT_LOCUS13240</name>
</gene>
<dbReference type="Proteomes" id="UP000281553">
    <property type="component" value="Unassembled WGS sequence"/>
</dbReference>
<reference evidence="1 2" key="1">
    <citation type="submission" date="2018-11" db="EMBL/GenBank/DDBJ databases">
        <authorList>
            <consortium name="Pathogen Informatics"/>
        </authorList>
    </citation>
    <scope>NUCLEOTIDE SEQUENCE [LARGE SCALE GENOMIC DNA]</scope>
</reference>
<organism evidence="1 2">
    <name type="scientific">Dibothriocephalus latus</name>
    <name type="common">Fish tapeworm</name>
    <name type="synonym">Diphyllobothrium latum</name>
    <dbReference type="NCBI Taxonomy" id="60516"/>
    <lineage>
        <taxon>Eukaryota</taxon>
        <taxon>Metazoa</taxon>
        <taxon>Spiralia</taxon>
        <taxon>Lophotrochozoa</taxon>
        <taxon>Platyhelminthes</taxon>
        <taxon>Cestoda</taxon>
        <taxon>Eucestoda</taxon>
        <taxon>Diphyllobothriidea</taxon>
        <taxon>Diphyllobothriidae</taxon>
        <taxon>Dibothriocephalus</taxon>
    </lineage>
</organism>
<keyword evidence="2" id="KW-1185">Reference proteome</keyword>
<proteinExistence type="predicted"/>
<name>A0A3P7LNT0_DIBLA</name>
<evidence type="ECO:0000313" key="2">
    <source>
        <dbReference type="Proteomes" id="UP000281553"/>
    </source>
</evidence>
<sequence length="124" mass="13374">MAIASDDLFVSSLICLLRLPVNFFCCQVALIPEAAADLNLPAYRKLAEKLATAVGAAVQLAVLTEHCADLALVALEAVESWLDGRLLSGDKTAETVSIYLKEAIYDILKVSFSPAPLCMLLTRY</sequence>
<dbReference type="AlphaFoldDB" id="A0A3P7LNT0"/>
<accession>A0A3P7LNT0</accession>
<evidence type="ECO:0000313" key="1">
    <source>
        <dbReference type="EMBL" id="VDN18685.1"/>
    </source>
</evidence>
<dbReference type="EMBL" id="UYRU01069416">
    <property type="protein sequence ID" value="VDN18685.1"/>
    <property type="molecule type" value="Genomic_DNA"/>
</dbReference>